<evidence type="ECO:0000313" key="2">
    <source>
        <dbReference type="Proteomes" id="UP000199515"/>
    </source>
</evidence>
<protein>
    <submittedName>
        <fullName evidence="1">Uncharacterized protein</fullName>
    </submittedName>
</protein>
<name>A0A1H2SKN8_9PSEU</name>
<organism evidence="1 2">
    <name type="scientific">Amycolatopsis xylanica</name>
    <dbReference type="NCBI Taxonomy" id="589385"/>
    <lineage>
        <taxon>Bacteria</taxon>
        <taxon>Bacillati</taxon>
        <taxon>Actinomycetota</taxon>
        <taxon>Actinomycetes</taxon>
        <taxon>Pseudonocardiales</taxon>
        <taxon>Pseudonocardiaceae</taxon>
        <taxon>Amycolatopsis</taxon>
    </lineage>
</organism>
<sequence length="234" mass="26001">MQGLAAEAAARAALARAALMLAQRAHSLATQERLHATWDHARVEALSRSQETTLRRQRAQLAECRDWLEKHRVARSAPASSVTVGEWTIEIRRVSAYLRGDGDLFFDPDDPPRHAVLTIRHDRYPFTFEDTETASGIAFPRTDLGKIVAVLDQVLGHPAYFDFRGRGGVIPGQWSEPETVDGWVHLSGPLVAFGTRIGDWVPTPCVELFYSNIAELRDKLRSVPAGRTVRCHGA</sequence>
<proteinExistence type="predicted"/>
<dbReference type="STRING" id="589385.SAMN05421504_101259"/>
<dbReference type="EMBL" id="FNON01000001">
    <property type="protein sequence ID" value="SDW32263.1"/>
    <property type="molecule type" value="Genomic_DNA"/>
</dbReference>
<keyword evidence="2" id="KW-1185">Reference proteome</keyword>
<dbReference type="AlphaFoldDB" id="A0A1H2SKN8"/>
<dbReference type="OrthoDB" id="9855342at2"/>
<dbReference type="RefSeq" id="WP_091285481.1">
    <property type="nucleotide sequence ID" value="NZ_FNON01000001.1"/>
</dbReference>
<accession>A0A1H2SKN8</accession>
<evidence type="ECO:0000313" key="1">
    <source>
        <dbReference type="EMBL" id="SDW32263.1"/>
    </source>
</evidence>
<reference evidence="1 2" key="1">
    <citation type="submission" date="2016-10" db="EMBL/GenBank/DDBJ databases">
        <authorList>
            <person name="de Groot N.N."/>
        </authorList>
    </citation>
    <scope>NUCLEOTIDE SEQUENCE [LARGE SCALE GENOMIC DNA]</scope>
    <source>
        <strain evidence="1 2">CPCC 202699</strain>
    </source>
</reference>
<gene>
    <name evidence="1" type="ORF">SAMN05421504_101259</name>
</gene>
<dbReference type="Proteomes" id="UP000199515">
    <property type="component" value="Unassembled WGS sequence"/>
</dbReference>